<gene>
    <name evidence="4" type="ORF">HDG69_000135</name>
</gene>
<dbReference type="InterPro" id="IPR036237">
    <property type="entry name" value="Xyl_isomerase-like_sf"/>
</dbReference>
<evidence type="ECO:0000256" key="1">
    <source>
        <dbReference type="ARBA" id="ARBA00023277"/>
    </source>
</evidence>
<sequence length="400" mass="43297">MRFRHPDGTVLHVSYGTNVHPAQDVDGLVDQLRRFAGPVRRRLGADRLGLGLWLPAEATHRLAADPSAVGLLRKALEHEGLEVVTVNAFPYGNFHAPVVKKAVYRPDWTQDARLDYTLDCAQVLTELLPDDVARGSISTLPLGWREPWDATRSAAARDRLDRLADGLGVLEDRTGRTVRVAFEPEPGCLAETATGLADHLRGVDTDRLGACVDLCHLATEFEEPTAALAALRGAGLPVVKTQVSAALHCEDPRDPAALEALEEFAEARFLHQVRERHVTGSAGTGGTAVERRDDLPDALGRVDGTPGLPGDGPWRVHVHVPLHATPRPPLRSTRDVLTDALDLLVGGPHPVVDHLETETYTWSVLPAHLRPRDDDGLVAGIAAELAWTRGQLVDRGMGAL</sequence>
<comment type="caution">
    <text evidence="4">The sequence shown here is derived from an EMBL/GenBank/DDBJ whole genome shotgun (WGS) entry which is preliminary data.</text>
</comment>
<dbReference type="Pfam" id="PF01261">
    <property type="entry name" value="AP_endonuc_2"/>
    <property type="match status" value="1"/>
</dbReference>
<dbReference type="Gene3D" id="3.20.20.150">
    <property type="entry name" value="Divalent-metal-dependent TIM barrel enzymes"/>
    <property type="match status" value="1"/>
</dbReference>
<evidence type="ECO:0000259" key="3">
    <source>
        <dbReference type="Pfam" id="PF01261"/>
    </source>
</evidence>
<dbReference type="Proteomes" id="UP000757540">
    <property type="component" value="Unassembled WGS sequence"/>
</dbReference>
<dbReference type="EMBL" id="JABEZU010000001">
    <property type="protein sequence ID" value="NOV95582.1"/>
    <property type="molecule type" value="Genomic_DNA"/>
</dbReference>
<feature type="region of interest" description="Disordered" evidence="2">
    <location>
        <begin position="278"/>
        <end position="312"/>
    </location>
</feature>
<evidence type="ECO:0000313" key="4">
    <source>
        <dbReference type="EMBL" id="NOV95582.1"/>
    </source>
</evidence>
<organism evidence="4 5">
    <name type="scientific">Isoptericola halotolerans</name>
    <dbReference type="NCBI Taxonomy" id="300560"/>
    <lineage>
        <taxon>Bacteria</taxon>
        <taxon>Bacillati</taxon>
        <taxon>Actinomycetota</taxon>
        <taxon>Actinomycetes</taxon>
        <taxon>Micrococcales</taxon>
        <taxon>Promicromonosporaceae</taxon>
        <taxon>Isoptericola</taxon>
    </lineage>
</organism>
<reference evidence="4 5" key="1">
    <citation type="submission" date="2020-05" db="EMBL/GenBank/DDBJ databases">
        <title>Genomic Encyclopedia of Type Strains, Phase III (KMG-III): the genomes of soil and plant-associated and newly described type strains.</title>
        <authorList>
            <person name="Whitman W."/>
        </authorList>
    </citation>
    <scope>NUCLEOTIDE SEQUENCE [LARGE SCALE GENOMIC DNA]</scope>
    <source>
        <strain evidence="4 5">KCTC 19046</strain>
    </source>
</reference>
<protein>
    <recommendedName>
        <fullName evidence="3">Xylose isomerase-like TIM barrel domain-containing protein</fullName>
    </recommendedName>
</protein>
<dbReference type="InterPro" id="IPR013022">
    <property type="entry name" value="Xyl_isomerase-like_TIM-brl"/>
</dbReference>
<proteinExistence type="predicted"/>
<accession>A0ABX2A1G2</accession>
<evidence type="ECO:0000256" key="2">
    <source>
        <dbReference type="SAM" id="MobiDB-lite"/>
    </source>
</evidence>
<dbReference type="SUPFAM" id="SSF51658">
    <property type="entry name" value="Xylose isomerase-like"/>
    <property type="match status" value="1"/>
</dbReference>
<dbReference type="NCBIfam" id="NF035939">
    <property type="entry name" value="TIM_EboE"/>
    <property type="match status" value="1"/>
</dbReference>
<feature type="domain" description="Xylose isomerase-like TIM barrel" evidence="3">
    <location>
        <begin position="45"/>
        <end position="226"/>
    </location>
</feature>
<keyword evidence="1" id="KW-0119">Carbohydrate metabolism</keyword>
<keyword evidence="5" id="KW-1185">Reference proteome</keyword>
<evidence type="ECO:0000313" key="5">
    <source>
        <dbReference type="Proteomes" id="UP000757540"/>
    </source>
</evidence>
<name>A0ABX2A1G2_9MICO</name>
<dbReference type="RefSeq" id="WP_171781865.1">
    <property type="nucleotide sequence ID" value="NZ_BAAAML010000002.1"/>
</dbReference>